<evidence type="ECO:0000313" key="2">
    <source>
        <dbReference type="EMBL" id="MFC6439427.1"/>
    </source>
</evidence>
<gene>
    <name evidence="2" type="ORF">ACFP85_04605</name>
</gene>
<accession>A0ABW1XJV6</accession>
<proteinExistence type="predicted"/>
<comment type="caution">
    <text evidence="2">The sequence shown here is derived from an EMBL/GenBank/DDBJ whole genome shotgun (WGS) entry which is preliminary data.</text>
</comment>
<protein>
    <recommendedName>
        <fullName evidence="4">YcxB-like protein</fullName>
    </recommendedName>
</protein>
<organism evidence="2 3">
    <name type="scientific">Pseudobowmanella zhangzhouensis</name>
    <dbReference type="NCBI Taxonomy" id="1537679"/>
    <lineage>
        <taxon>Bacteria</taxon>
        <taxon>Pseudomonadati</taxon>
        <taxon>Pseudomonadota</taxon>
        <taxon>Gammaproteobacteria</taxon>
        <taxon>Alteromonadales</taxon>
        <taxon>Alteromonadaceae</taxon>
    </lineage>
</organism>
<sequence length="174" mass="20018">MKKPKISQTKRTNNLAAEGSSLSLYADLLLNAAFHGVIFLIIAIAFFEFTFPTAKNAWFAVATLFFSTFFGFLTFKLQFRGTHAVVLKSDEFREALTKYLKKLDFITHYDNKQFTAAQFTKLGHYVNDDFYAIYSENCVSLFCISYRPFPFSLVRSRRIIKDVLNEVSEANKPL</sequence>
<dbReference type="EMBL" id="JBHSUS010000001">
    <property type="protein sequence ID" value="MFC6439427.1"/>
    <property type="molecule type" value="Genomic_DNA"/>
</dbReference>
<dbReference type="RefSeq" id="WP_131257283.1">
    <property type="nucleotide sequence ID" value="NZ_JBHSUS010000001.1"/>
</dbReference>
<evidence type="ECO:0000256" key="1">
    <source>
        <dbReference type="SAM" id="Phobius"/>
    </source>
</evidence>
<reference evidence="3" key="1">
    <citation type="journal article" date="2019" name="Int. J. Syst. Evol. Microbiol.">
        <title>The Global Catalogue of Microorganisms (GCM) 10K type strain sequencing project: providing services to taxonomists for standard genome sequencing and annotation.</title>
        <authorList>
            <consortium name="The Broad Institute Genomics Platform"/>
            <consortium name="The Broad Institute Genome Sequencing Center for Infectious Disease"/>
            <person name="Wu L."/>
            <person name="Ma J."/>
        </authorList>
    </citation>
    <scope>NUCLEOTIDE SEQUENCE [LARGE SCALE GENOMIC DNA]</scope>
    <source>
        <strain evidence="3">CGMCC 1.16031</strain>
    </source>
</reference>
<dbReference type="Proteomes" id="UP001596364">
    <property type="component" value="Unassembled WGS sequence"/>
</dbReference>
<keyword evidence="3" id="KW-1185">Reference proteome</keyword>
<keyword evidence="1" id="KW-0472">Membrane</keyword>
<keyword evidence="1" id="KW-0812">Transmembrane</keyword>
<feature type="transmembrane region" description="Helical" evidence="1">
    <location>
        <begin position="28"/>
        <end position="51"/>
    </location>
</feature>
<feature type="transmembrane region" description="Helical" evidence="1">
    <location>
        <begin position="57"/>
        <end position="75"/>
    </location>
</feature>
<evidence type="ECO:0008006" key="4">
    <source>
        <dbReference type="Google" id="ProtNLM"/>
    </source>
</evidence>
<evidence type="ECO:0000313" key="3">
    <source>
        <dbReference type="Proteomes" id="UP001596364"/>
    </source>
</evidence>
<keyword evidence="1" id="KW-1133">Transmembrane helix</keyword>
<name>A0ABW1XJV6_9ALTE</name>